<reference evidence="1" key="1">
    <citation type="submission" date="2018-08" db="EMBL/GenBank/DDBJ databases">
        <authorList>
            <person name="Rossello M."/>
        </authorList>
    </citation>
    <scope>NUCLEOTIDE SEQUENCE [LARGE SCALE GENOMIC DNA]</scope>
    <source>
        <strain evidence="1">cv. Chinese Spring</strain>
    </source>
</reference>
<dbReference type="Gramene" id="TraesWEE_scaffold_069007_01G000100.1">
    <property type="protein sequence ID" value="TraesWEE_scaffold_069007_01G000100.1"/>
    <property type="gene ID" value="TraesWEE_scaffold_069007_01G000100"/>
</dbReference>
<dbReference type="Gramene" id="TraesCLE_scaffold_090507_01G000300.1">
    <property type="protein sequence ID" value="TraesCLE_scaffold_090507_01G000300.1"/>
    <property type="gene ID" value="TraesCLE_scaffold_090507_01G000300"/>
</dbReference>
<dbReference type="EnsemblPlants" id="TraesCS5D02G069100.1">
    <property type="protein sequence ID" value="TraesCS5D02G069100.1"/>
    <property type="gene ID" value="TraesCS5D02G069100"/>
</dbReference>
<dbReference type="Gramene" id="TraesPARA_EIv1.0_1778290.1">
    <property type="protein sequence ID" value="TraesPARA_EIv1.0_1778290.1.CDS"/>
    <property type="gene ID" value="TraesPARA_EIv1.0_1778290"/>
</dbReference>
<protein>
    <submittedName>
        <fullName evidence="1">Uncharacterized protein</fullName>
    </submittedName>
</protein>
<dbReference type="Gramene" id="TraesJUL5D03G03076840.1">
    <property type="protein sequence ID" value="TraesJUL5D03G03076840.1"/>
    <property type="gene ID" value="TraesJUL5D03G03076840"/>
</dbReference>
<dbReference type="Gramene" id="TraesLDM5D03G03057290.1">
    <property type="protein sequence ID" value="TraesLDM5D03G03057290.1"/>
    <property type="gene ID" value="TraesLDM5D03G03057290"/>
</dbReference>
<dbReference type="Proteomes" id="UP000019116">
    <property type="component" value="Chromosome 5D"/>
</dbReference>
<dbReference type="Gramene" id="TraesARI5D03G03005200.1">
    <property type="protein sequence ID" value="TraesARI5D03G03005200.1"/>
    <property type="gene ID" value="TraesARI5D03G03005200"/>
</dbReference>
<name>A0A3B6ML59_WHEAT</name>
<sequence length="322" mass="33992">MLPAGKTTPSSGASLVLAGNKAASASPSVVSAKQAPAGGLVLAVDGKRSVATLAAVQGRGPAFSDDDHKPKGSSAEKIKTMAAETSALLRGLCVPKQSSIAEQVCFTKEVDALQKACDGMVEGASFDEDGAINMLIGVHARIRLLLTSDNKLTPQEFLLSSMGEIKASVEEYMSAEDKIMGEADQGRTSLYEMVKKSSLVEPTPTVCSDDEVKAVLYKTLTLLESSDPAHSTTGMACLFYKVRSNCRALMEDVEKNGVDGKTGSAIAMIHISALFVLGQHKKYFSYDDAADDSLMASLRRLEVALRDYELGGPSSPPSETTD</sequence>
<evidence type="ECO:0000313" key="2">
    <source>
        <dbReference type="Proteomes" id="UP000019116"/>
    </source>
</evidence>
<reference evidence="1" key="2">
    <citation type="submission" date="2018-10" db="UniProtKB">
        <authorList>
            <consortium name="EnsemblPlants"/>
        </authorList>
    </citation>
    <scope>IDENTIFICATION</scope>
</reference>
<gene>
    <name evidence="1" type="primary">LOC123124358</name>
</gene>
<dbReference type="Gramene" id="TraesJAG5D03G03051410.1">
    <property type="protein sequence ID" value="TraesJAG5D03G03051410.1"/>
    <property type="gene ID" value="TraesJAG5D03G03051410"/>
</dbReference>
<evidence type="ECO:0000313" key="1">
    <source>
        <dbReference type="EnsemblPlants" id="TraesCS5D02G069100.1"/>
    </source>
</evidence>
<dbReference type="OrthoDB" id="10298543at2759"/>
<dbReference type="Gramene" id="TraesLAC5D03G03008370.1">
    <property type="protein sequence ID" value="TraesLAC5D03G03008370.1"/>
    <property type="gene ID" value="TraesLAC5D03G03008370"/>
</dbReference>
<keyword evidence="2" id="KW-1185">Reference proteome</keyword>
<dbReference type="KEGG" id="taes:123124358"/>
<dbReference type="Gramene" id="TraesSTA5D03G03043700.1">
    <property type="protein sequence ID" value="TraesSTA5D03G03043700.1"/>
    <property type="gene ID" value="TraesSTA5D03G03043700"/>
</dbReference>
<organism evidence="1">
    <name type="scientific">Triticum aestivum</name>
    <name type="common">Wheat</name>
    <dbReference type="NCBI Taxonomy" id="4565"/>
    <lineage>
        <taxon>Eukaryota</taxon>
        <taxon>Viridiplantae</taxon>
        <taxon>Streptophyta</taxon>
        <taxon>Embryophyta</taxon>
        <taxon>Tracheophyta</taxon>
        <taxon>Spermatophyta</taxon>
        <taxon>Magnoliopsida</taxon>
        <taxon>Liliopsida</taxon>
        <taxon>Poales</taxon>
        <taxon>Poaceae</taxon>
        <taxon>BOP clade</taxon>
        <taxon>Pooideae</taxon>
        <taxon>Triticodae</taxon>
        <taxon>Triticeae</taxon>
        <taxon>Triticinae</taxon>
        <taxon>Triticum</taxon>
    </lineage>
</organism>
<dbReference type="AlphaFoldDB" id="A0A3B6ML59"/>
<dbReference type="GeneID" id="123124358"/>
<dbReference type="Gramene" id="TraesCS5D02G069100.1">
    <property type="protein sequence ID" value="TraesCS5D02G069100.1"/>
    <property type="gene ID" value="TraesCS5D02G069100"/>
</dbReference>
<accession>A0A3B6ML59</accession>
<proteinExistence type="predicted"/>
<dbReference type="Gramene" id="TraesROB_scaffold_092610_01G000100.1">
    <property type="protein sequence ID" value="TraesROB_scaffold_092610_01G000100.1"/>
    <property type="gene ID" value="TraesROB_scaffold_092610_01G000100"/>
</dbReference>
<dbReference type="Gramene" id="TraesCAD_scaffold_105371_01G000100.1">
    <property type="protein sequence ID" value="TraesCAD_scaffold_105371_01G000100.1"/>
    <property type="gene ID" value="TraesCAD_scaffold_105371_01G000100"/>
</dbReference>
<dbReference type="OMA" id="AIAMIHI"/>
<dbReference type="RefSeq" id="XP_044400921.1">
    <property type="nucleotide sequence ID" value="XM_044544986.1"/>
</dbReference>
<dbReference type="Gramene" id="TraesSYM5D03G02991530.1">
    <property type="protein sequence ID" value="TraesSYM5D03G02991530.1"/>
    <property type="gene ID" value="TraesSYM5D03G02991530"/>
</dbReference>
<dbReference type="Gramene" id="TraesNOR5D03G03081330.1">
    <property type="protein sequence ID" value="TraesNOR5D03G03081330.1"/>
    <property type="gene ID" value="TraesNOR5D03G03081330"/>
</dbReference>
<dbReference type="Gramene" id="TraesCS5D03G0168900.1">
    <property type="protein sequence ID" value="TraesCS5D03G0168900.1.CDS"/>
    <property type="gene ID" value="TraesCS5D03G0168900"/>
</dbReference>